<organism evidence="3 4">
    <name type="scientific">Sphingomonas naphthae</name>
    <dbReference type="NCBI Taxonomy" id="1813468"/>
    <lineage>
        <taxon>Bacteria</taxon>
        <taxon>Pseudomonadati</taxon>
        <taxon>Pseudomonadota</taxon>
        <taxon>Alphaproteobacteria</taxon>
        <taxon>Sphingomonadales</taxon>
        <taxon>Sphingomonadaceae</taxon>
        <taxon>Sphingomonas</taxon>
    </lineage>
</organism>
<dbReference type="SUPFAM" id="SSF53955">
    <property type="entry name" value="Lysozyme-like"/>
    <property type="match status" value="1"/>
</dbReference>
<evidence type="ECO:0000313" key="3">
    <source>
        <dbReference type="EMBL" id="WCT74313.1"/>
    </source>
</evidence>
<comment type="similarity">
    <text evidence="1">Belongs to the virb1 family.</text>
</comment>
<feature type="domain" description="Transglycosylase SLT" evidence="2">
    <location>
        <begin position="19"/>
        <end position="65"/>
    </location>
</feature>
<keyword evidence="4" id="KW-1185">Reference proteome</keyword>
<accession>A0ABY7TM49</accession>
<protein>
    <submittedName>
        <fullName evidence="3">Transglycosylase SLT domain-containing protein</fullName>
    </submittedName>
</protein>
<evidence type="ECO:0000259" key="2">
    <source>
        <dbReference type="Pfam" id="PF01464"/>
    </source>
</evidence>
<dbReference type="InterPro" id="IPR023346">
    <property type="entry name" value="Lysozyme-like_dom_sf"/>
</dbReference>
<dbReference type="RefSeq" id="WP_273689251.1">
    <property type="nucleotide sequence ID" value="NZ_CP117411.1"/>
</dbReference>
<proteinExistence type="inferred from homology"/>
<gene>
    <name evidence="3" type="ORF">PQ455_03530</name>
</gene>
<dbReference type="Pfam" id="PF01464">
    <property type="entry name" value="SLT"/>
    <property type="match status" value="1"/>
</dbReference>
<evidence type="ECO:0000256" key="1">
    <source>
        <dbReference type="ARBA" id="ARBA00009387"/>
    </source>
</evidence>
<sequence>MSVSRFTSANIDAGGIRQAIGTAAQRTGVDFTYLYAQAKSESGLNPNAKAGNSSAGGLYQFIDQSWLGILKQHGAEHGLGWAADAIKRTSSGRWTVDADQRQAVFALRNQPEASALMAAEYASDNADGLQKTLGRVPNGTDLYFAHFLGLQGARKFLACDPDSCAASQFPTEARANRGIFYTKSGEPRTVGQVYELMGNKLVKAATGSGDAPPPAPMEAPTLQYADAALDGATPASADGPDIAARFAALGQAKMDVLRPTPANAKLAYMMLQSALIG</sequence>
<reference evidence="3 4" key="1">
    <citation type="submission" date="2023-02" db="EMBL/GenBank/DDBJ databases">
        <title>Genome sequence of Sphingomonas naphthae.</title>
        <authorList>
            <person name="Kim S."/>
            <person name="Heo J."/>
            <person name="Kwon S.-W."/>
        </authorList>
    </citation>
    <scope>NUCLEOTIDE SEQUENCE [LARGE SCALE GENOMIC DNA]</scope>
    <source>
        <strain evidence="3 4">KACC 18716</strain>
    </source>
</reference>
<dbReference type="Proteomes" id="UP001220395">
    <property type="component" value="Chromosome"/>
</dbReference>
<dbReference type="Gene3D" id="1.10.530.10">
    <property type="match status" value="1"/>
</dbReference>
<dbReference type="EMBL" id="CP117411">
    <property type="protein sequence ID" value="WCT74313.1"/>
    <property type="molecule type" value="Genomic_DNA"/>
</dbReference>
<evidence type="ECO:0000313" key="4">
    <source>
        <dbReference type="Proteomes" id="UP001220395"/>
    </source>
</evidence>
<name>A0ABY7TM49_9SPHN</name>
<dbReference type="InterPro" id="IPR008258">
    <property type="entry name" value="Transglycosylase_SLT_dom_1"/>
</dbReference>